<keyword evidence="3 11" id="KW-0812">Transmembrane</keyword>
<evidence type="ECO:0000256" key="4">
    <source>
        <dbReference type="ARBA" id="ARBA00022723"/>
    </source>
</evidence>
<dbReference type="Gene3D" id="1.20.1110.10">
    <property type="entry name" value="Calcium-transporting ATPase, transmembrane domain"/>
    <property type="match status" value="1"/>
</dbReference>
<organism evidence="12 13">
    <name type="scientific">Limulus polyphemus</name>
    <name type="common">Atlantic horseshoe crab</name>
    <dbReference type="NCBI Taxonomy" id="6850"/>
    <lineage>
        <taxon>Eukaryota</taxon>
        <taxon>Metazoa</taxon>
        <taxon>Ecdysozoa</taxon>
        <taxon>Arthropoda</taxon>
        <taxon>Chelicerata</taxon>
        <taxon>Merostomata</taxon>
        <taxon>Xiphosura</taxon>
        <taxon>Limulidae</taxon>
        <taxon>Limulus</taxon>
    </lineage>
</organism>
<evidence type="ECO:0000256" key="1">
    <source>
        <dbReference type="ARBA" id="ARBA00004141"/>
    </source>
</evidence>
<dbReference type="InterPro" id="IPR006544">
    <property type="entry name" value="P-type_TPase_V"/>
</dbReference>
<feature type="transmembrane region" description="Helical" evidence="11">
    <location>
        <begin position="61"/>
        <end position="85"/>
    </location>
</feature>
<reference evidence="13" key="1">
    <citation type="submission" date="2025-08" db="UniProtKB">
        <authorList>
            <consortium name="RefSeq"/>
        </authorList>
    </citation>
    <scope>IDENTIFICATION</scope>
    <source>
        <tissue evidence="13">Muscle</tissue>
    </source>
</reference>
<keyword evidence="8" id="KW-1278">Translocase</keyword>
<evidence type="ECO:0000256" key="8">
    <source>
        <dbReference type="ARBA" id="ARBA00022967"/>
    </source>
</evidence>
<evidence type="ECO:0000313" key="12">
    <source>
        <dbReference type="Proteomes" id="UP000694941"/>
    </source>
</evidence>
<dbReference type="SUPFAM" id="SSF81665">
    <property type="entry name" value="Calcium ATPase, transmembrane domain M"/>
    <property type="match status" value="1"/>
</dbReference>
<dbReference type="InterPro" id="IPR023299">
    <property type="entry name" value="ATPase_P-typ_cyto_dom_N"/>
</dbReference>
<dbReference type="PANTHER" id="PTHR45630">
    <property type="entry name" value="CATION-TRANSPORTING ATPASE-RELATED"/>
    <property type="match status" value="1"/>
</dbReference>
<dbReference type="Pfam" id="PF13246">
    <property type="entry name" value="Cation_ATPase"/>
    <property type="match status" value="1"/>
</dbReference>
<evidence type="ECO:0000256" key="10">
    <source>
        <dbReference type="ARBA" id="ARBA00023136"/>
    </source>
</evidence>
<keyword evidence="2" id="KW-0597">Phosphoprotein</keyword>
<sequence>FLTAKGELVRSILFSKPLDFRFYQDSVRFVLVLFCISAFGMVYTTYLYIQRHATLRKTINRVLDIITIVVPPILPAAMTVGTVYAQNRLKKSGIFCVSPPRINVGGKLKLVCFDKTGTLTEEGLDLWGVIGVENGRFQGMVHDLIHPCVPRFQSIVHDFIHPCVPRFQSMVHDFIHPCVPRFQSMVHDFIHPCVPRFQSIVHDFIHPCVPRFQSMVHDFIHPCVPRFQKGELIGDPLDITMFTATKWVSIKVEGELIGDPLDITMFTATKWVSIKVEGELIGDPLDINMFTATKWLLTQPGSSNDTLEPSVVKPMHQEMFQPEVETKVPYEIAIIQQFPFSSAAQRMSVICRTLGKPNMDLYVKGAPEKIASLCLKNT</sequence>
<keyword evidence="7" id="KW-0460">Magnesium</keyword>
<dbReference type="InterPro" id="IPR023214">
    <property type="entry name" value="HAD_sf"/>
</dbReference>
<dbReference type="InterPro" id="IPR018303">
    <property type="entry name" value="ATPase_P-typ_P_site"/>
</dbReference>
<keyword evidence="6" id="KW-0067">ATP-binding</keyword>
<proteinExistence type="predicted"/>
<evidence type="ECO:0000256" key="11">
    <source>
        <dbReference type="SAM" id="Phobius"/>
    </source>
</evidence>
<dbReference type="PANTHER" id="PTHR45630:SF8">
    <property type="entry name" value="CATION-TRANSPORTING ATPASE"/>
    <property type="match status" value="1"/>
</dbReference>
<comment type="subcellular location">
    <subcellularLocation>
        <location evidence="1">Membrane</location>
        <topology evidence="1">Multi-pass membrane protein</topology>
    </subcellularLocation>
</comment>
<dbReference type="InterPro" id="IPR023298">
    <property type="entry name" value="ATPase_P-typ_TM_dom_sf"/>
</dbReference>
<feature type="non-terminal residue" evidence="13">
    <location>
        <position position="378"/>
    </location>
</feature>
<dbReference type="Proteomes" id="UP000694941">
    <property type="component" value="Unplaced"/>
</dbReference>
<evidence type="ECO:0000256" key="3">
    <source>
        <dbReference type="ARBA" id="ARBA00022692"/>
    </source>
</evidence>
<gene>
    <name evidence="13" type="primary">LOC106476461</name>
</gene>
<accession>A0ABM1RXC9</accession>
<keyword evidence="5" id="KW-0547">Nucleotide-binding</keyword>
<evidence type="ECO:0000256" key="6">
    <source>
        <dbReference type="ARBA" id="ARBA00022840"/>
    </source>
</evidence>
<protein>
    <submittedName>
        <fullName evidence="13">Probable cation-transporting ATPase 13A3</fullName>
    </submittedName>
</protein>
<dbReference type="SUPFAM" id="SSF81660">
    <property type="entry name" value="Metal cation-transporting ATPase, ATP-binding domain N"/>
    <property type="match status" value="1"/>
</dbReference>
<evidence type="ECO:0000256" key="7">
    <source>
        <dbReference type="ARBA" id="ARBA00022842"/>
    </source>
</evidence>
<feature type="non-terminal residue" evidence="13">
    <location>
        <position position="1"/>
    </location>
</feature>
<feature type="transmembrane region" description="Helical" evidence="11">
    <location>
        <begin position="27"/>
        <end position="49"/>
    </location>
</feature>
<evidence type="ECO:0000256" key="5">
    <source>
        <dbReference type="ARBA" id="ARBA00022741"/>
    </source>
</evidence>
<evidence type="ECO:0000256" key="2">
    <source>
        <dbReference type="ARBA" id="ARBA00022553"/>
    </source>
</evidence>
<dbReference type="PROSITE" id="PS00154">
    <property type="entry name" value="ATPASE_E1_E2"/>
    <property type="match status" value="1"/>
</dbReference>
<keyword evidence="10 11" id="KW-0472">Membrane</keyword>
<dbReference type="Gene3D" id="3.40.1110.10">
    <property type="entry name" value="Calcium-transporting ATPase, cytoplasmic domain N"/>
    <property type="match status" value="1"/>
</dbReference>
<dbReference type="RefSeq" id="XP_022236034.1">
    <property type="nucleotide sequence ID" value="XM_022380326.1"/>
</dbReference>
<keyword evidence="4" id="KW-0479">Metal-binding</keyword>
<evidence type="ECO:0000313" key="13">
    <source>
        <dbReference type="RefSeq" id="XP_022236034.1"/>
    </source>
</evidence>
<dbReference type="Gene3D" id="3.40.50.1000">
    <property type="entry name" value="HAD superfamily/HAD-like"/>
    <property type="match status" value="1"/>
</dbReference>
<dbReference type="GeneID" id="106476461"/>
<evidence type="ECO:0000256" key="9">
    <source>
        <dbReference type="ARBA" id="ARBA00022989"/>
    </source>
</evidence>
<keyword evidence="12" id="KW-1185">Reference proteome</keyword>
<keyword evidence="9 11" id="KW-1133">Transmembrane helix</keyword>
<name>A0ABM1RXC9_LIMPO</name>